<feature type="domain" description="ORC5 lid" evidence="7">
    <location>
        <begin position="605"/>
        <end position="641"/>
    </location>
</feature>
<dbReference type="EMBL" id="SGPK01000253">
    <property type="protein sequence ID" value="THH05550.1"/>
    <property type="molecule type" value="Genomic_DNA"/>
</dbReference>
<dbReference type="InterPro" id="IPR027417">
    <property type="entry name" value="P-loop_NTPase"/>
</dbReference>
<dbReference type="InterPro" id="IPR048866">
    <property type="entry name" value="ORC5_lid"/>
</dbReference>
<keyword evidence="4" id="KW-1133">Transmembrane helix</keyword>
<keyword evidence="4" id="KW-0472">Membrane</keyword>
<evidence type="ECO:0000313" key="8">
    <source>
        <dbReference type="EMBL" id="THH05550.1"/>
    </source>
</evidence>
<feature type="transmembrane region" description="Helical" evidence="4">
    <location>
        <begin position="45"/>
        <end position="68"/>
    </location>
</feature>
<dbReference type="SUPFAM" id="SSF52540">
    <property type="entry name" value="P-loop containing nucleoside triphosphate hydrolases"/>
    <property type="match status" value="1"/>
</dbReference>
<proteinExistence type="predicted"/>
<gene>
    <name evidence="8" type="ORF">EW145_g4711</name>
</gene>
<evidence type="ECO:0000256" key="1">
    <source>
        <dbReference type="ARBA" id="ARBA00004123"/>
    </source>
</evidence>
<keyword evidence="5" id="KW-0732">Signal</keyword>
<feature type="transmembrane region" description="Helical" evidence="4">
    <location>
        <begin position="159"/>
        <end position="182"/>
    </location>
</feature>
<protein>
    <submittedName>
        <fullName evidence="8">Uncharacterized protein</fullName>
    </submittedName>
</protein>
<comment type="caution">
    <text evidence="8">The sequence shown here is derived from an EMBL/GenBank/DDBJ whole genome shotgun (WGS) entry which is preliminary data.</text>
</comment>
<feature type="transmembrane region" description="Helical" evidence="4">
    <location>
        <begin position="210"/>
        <end position="231"/>
    </location>
</feature>
<keyword evidence="2" id="KW-0235">DNA replication</keyword>
<keyword evidence="9" id="KW-1185">Reference proteome</keyword>
<dbReference type="AlphaFoldDB" id="A0A4S4L7D1"/>
<evidence type="ECO:0000259" key="7">
    <source>
        <dbReference type="Pfam" id="PF21639"/>
    </source>
</evidence>
<dbReference type="GO" id="GO:0003688">
    <property type="term" value="F:DNA replication origin binding"/>
    <property type="evidence" value="ECO:0007669"/>
    <property type="project" value="TreeGrafter"/>
</dbReference>
<feature type="transmembrane region" description="Helical" evidence="4">
    <location>
        <begin position="243"/>
        <end position="268"/>
    </location>
</feature>
<evidence type="ECO:0000256" key="4">
    <source>
        <dbReference type="SAM" id="Phobius"/>
    </source>
</evidence>
<dbReference type="PANTHER" id="PTHR12705">
    <property type="entry name" value="ORIGIN RECOGNITION COMPLEX SUBUNIT 5"/>
    <property type="match status" value="1"/>
</dbReference>
<keyword evidence="4" id="KW-0812">Transmembrane</keyword>
<keyword evidence="3" id="KW-0539">Nucleus</keyword>
<dbReference type="Proteomes" id="UP000308199">
    <property type="component" value="Unassembled WGS sequence"/>
</dbReference>
<evidence type="ECO:0000256" key="5">
    <source>
        <dbReference type="SAM" id="SignalP"/>
    </source>
</evidence>
<organism evidence="8 9">
    <name type="scientific">Phellinidium pouzarii</name>
    <dbReference type="NCBI Taxonomy" id="167371"/>
    <lineage>
        <taxon>Eukaryota</taxon>
        <taxon>Fungi</taxon>
        <taxon>Dikarya</taxon>
        <taxon>Basidiomycota</taxon>
        <taxon>Agaricomycotina</taxon>
        <taxon>Agaricomycetes</taxon>
        <taxon>Hymenochaetales</taxon>
        <taxon>Hymenochaetaceae</taxon>
        <taxon>Phellinidium</taxon>
    </lineage>
</organism>
<sequence>MALCFSLKPIILVLVCLALVGAQLQVGGGFKSFLDETDPLTIGDLSVWCIFSFVYAVLVGFCIVALTTLHNHRRLYIFVLFVSLFSFVQAVLEIVSILLEENAVALPPGEALVVLITISAFMRNWTLSSLFLAIVLMIVDPHSATYKRGHAYTTQLPVVIGYLLFTLSIAIGSLSAVFLGSYERELWASGDLFDFTDIEDMYGLYNQVNYTYTAVWAGSSVYVMWLALHAHVRIGNLGLSSKVISFVLLIVMPLYMSLTIAIIVFTFLNSPAGVMATASHLTLERISLASDIIVNFFIAVIAAALLGIGLQCSNWIDIERHHRNASAQRHASPGEDVLHQDPYQLYNVYDPRTHLLVYFSRESWPDLYHNMSLPSQDDLVHEFQSILPEEFPSFVFVRDAFAVGRTSAILRDVLTSLAENTSESGNLAFVVANCVACFTQRLLFDTILDSLATLYPPDSEKRIAETLVNHRNDSLDGFLHCLRSFFSEMGSYSEDAGAAKHYGFSKVVLVFKRAERLRDSLPKLIIPLTRLQELTGNNITTVFLTDTEWEYITPSSGSLVDPYRIAVNPPDKEDIIQWICSTFPDDESPESITYYNPSLKSLFYHFLETVYDVCAPFTTDPKELAYISSARWPGFVSPVLEDWKSQASGPYLGPSEESRVRLMRLFSPSLTLAVESLYPRTMGASEWSIINSFPEGFSLSQSFGRHLPSLAMPSEDIVLELSVMSMFITLSAFLASYNPAKTDYRMFGRGADERLRRKRKGGGTKKSRPGTIAKLPQRLIGPMSFPYDRLISILGSLLQEYDESKQLGQPFEDIVSLKAETDVYRVQTSASIRELVSLRVLHRATVQDKLEVASFKCGIEYDQALLLARKVGVPLNDLLWERN</sequence>
<feature type="signal peptide" evidence="5">
    <location>
        <begin position="1"/>
        <end position="22"/>
    </location>
</feature>
<evidence type="ECO:0000256" key="3">
    <source>
        <dbReference type="ARBA" id="ARBA00023242"/>
    </source>
</evidence>
<dbReference type="OrthoDB" id="365981at2759"/>
<dbReference type="Pfam" id="PF21639">
    <property type="entry name" value="ORC5_lid"/>
    <property type="match status" value="1"/>
</dbReference>
<reference evidence="8 9" key="1">
    <citation type="submission" date="2019-02" db="EMBL/GenBank/DDBJ databases">
        <title>Genome sequencing of the rare red list fungi Phellinidium pouzarii.</title>
        <authorList>
            <person name="Buettner E."/>
            <person name="Kellner H."/>
        </authorList>
    </citation>
    <scope>NUCLEOTIDE SEQUENCE [LARGE SCALE GENOMIC DNA]</scope>
    <source>
        <strain evidence="8 9">DSM 108285</strain>
    </source>
</reference>
<evidence type="ECO:0000259" key="6">
    <source>
        <dbReference type="Pfam" id="PF14630"/>
    </source>
</evidence>
<comment type="subcellular location">
    <subcellularLocation>
        <location evidence="1">Nucleus</location>
    </subcellularLocation>
</comment>
<dbReference type="PANTHER" id="PTHR12705:SF0">
    <property type="entry name" value="ORIGIN RECOGNITION COMPLEX SUBUNIT 5"/>
    <property type="match status" value="1"/>
</dbReference>
<dbReference type="InterPro" id="IPR047088">
    <property type="entry name" value="ORC5_C"/>
</dbReference>
<evidence type="ECO:0000256" key="2">
    <source>
        <dbReference type="ARBA" id="ARBA00022705"/>
    </source>
</evidence>
<dbReference type="GO" id="GO:0006270">
    <property type="term" value="P:DNA replication initiation"/>
    <property type="evidence" value="ECO:0007669"/>
    <property type="project" value="TreeGrafter"/>
</dbReference>
<feature type="domain" description="Origin recognition complex subunit 5 C-terminal" evidence="6">
    <location>
        <begin position="721"/>
        <end position="879"/>
    </location>
</feature>
<evidence type="ECO:0000313" key="9">
    <source>
        <dbReference type="Proteomes" id="UP000308199"/>
    </source>
</evidence>
<dbReference type="GO" id="GO:0005664">
    <property type="term" value="C:nuclear origin of replication recognition complex"/>
    <property type="evidence" value="ECO:0007669"/>
    <property type="project" value="TreeGrafter"/>
</dbReference>
<feature type="transmembrane region" description="Helical" evidence="4">
    <location>
        <begin position="288"/>
        <end position="310"/>
    </location>
</feature>
<feature type="chain" id="PRO_5020878594" evidence="5">
    <location>
        <begin position="23"/>
        <end position="883"/>
    </location>
</feature>
<accession>A0A4S4L7D1</accession>
<dbReference type="Pfam" id="PF14630">
    <property type="entry name" value="ORC5_C"/>
    <property type="match status" value="1"/>
</dbReference>
<feature type="transmembrane region" description="Helical" evidence="4">
    <location>
        <begin position="111"/>
        <end position="139"/>
    </location>
</feature>
<feature type="transmembrane region" description="Helical" evidence="4">
    <location>
        <begin position="75"/>
        <end position="99"/>
    </location>
</feature>
<dbReference type="InterPro" id="IPR020796">
    <property type="entry name" value="ORC5"/>
</dbReference>
<name>A0A4S4L7D1_9AGAM</name>